<feature type="transmembrane region" description="Helical" evidence="8">
    <location>
        <begin position="223"/>
        <end position="247"/>
    </location>
</feature>
<dbReference type="RefSeq" id="WP_055424453.1">
    <property type="nucleotide sequence ID" value="NZ_FCOR01000001.1"/>
</dbReference>
<evidence type="ECO:0000313" key="10">
    <source>
        <dbReference type="EMBL" id="CVK15209.1"/>
    </source>
</evidence>
<dbReference type="InterPro" id="IPR047817">
    <property type="entry name" value="ABC2_TM_bact-type"/>
</dbReference>
<comment type="similarity">
    <text evidence="2">Belongs to the ABC-2 integral membrane protein family.</text>
</comment>
<dbReference type="PROSITE" id="PS51012">
    <property type="entry name" value="ABC_TM2"/>
    <property type="match status" value="1"/>
</dbReference>
<keyword evidence="11" id="KW-1185">Reference proteome</keyword>
<dbReference type="InterPro" id="IPR013525">
    <property type="entry name" value="ABC2_TM"/>
</dbReference>
<evidence type="ECO:0000256" key="3">
    <source>
        <dbReference type="ARBA" id="ARBA00022448"/>
    </source>
</evidence>
<dbReference type="AlphaFoldDB" id="A0A0X8XXG9"/>
<evidence type="ECO:0000256" key="6">
    <source>
        <dbReference type="ARBA" id="ARBA00022989"/>
    </source>
</evidence>
<dbReference type="PANTHER" id="PTHR30294:SF29">
    <property type="entry name" value="MULTIDRUG ABC TRANSPORTER PERMEASE YBHS-RELATED"/>
    <property type="match status" value="1"/>
</dbReference>
<evidence type="ECO:0000256" key="7">
    <source>
        <dbReference type="ARBA" id="ARBA00023136"/>
    </source>
</evidence>
<feature type="transmembrane region" description="Helical" evidence="8">
    <location>
        <begin position="285"/>
        <end position="304"/>
    </location>
</feature>
<evidence type="ECO:0000256" key="4">
    <source>
        <dbReference type="ARBA" id="ARBA00022475"/>
    </source>
</evidence>
<comment type="subcellular location">
    <subcellularLocation>
        <location evidence="1">Cell membrane</location>
        <topology evidence="1">Multi-pass membrane protein</topology>
    </subcellularLocation>
</comment>
<protein>
    <submittedName>
        <fullName evidence="10">ABC-2 type transport system permease protein</fullName>
    </submittedName>
</protein>
<dbReference type="EMBL" id="FCOR01000001">
    <property type="protein sequence ID" value="CVK15209.1"/>
    <property type="molecule type" value="Genomic_DNA"/>
</dbReference>
<keyword evidence="4" id="KW-1003">Cell membrane</keyword>
<feature type="domain" description="ABC transmembrane type-2" evidence="9">
    <location>
        <begin position="140"/>
        <end position="365"/>
    </location>
</feature>
<keyword evidence="5 8" id="KW-0812">Transmembrane</keyword>
<evidence type="ECO:0000259" key="9">
    <source>
        <dbReference type="PROSITE" id="PS51012"/>
    </source>
</evidence>
<evidence type="ECO:0000256" key="8">
    <source>
        <dbReference type="SAM" id="Phobius"/>
    </source>
</evidence>
<evidence type="ECO:0000256" key="2">
    <source>
        <dbReference type="ARBA" id="ARBA00007783"/>
    </source>
</evidence>
<sequence length="366" mass="41727">MRTLKFLLEKEFLQIFRNKTILRLVFFMPVFQLLVLPWAATFEQKNILLSIIDNDHSTASRELIQKILSSGYFKLANYSTSYSAALKIVEKNEADLILEIPHHFEDTFIKEKSTDVMLSVNAINGQKAGLGSSYLGQILAAYNLELVNQSQNLGQIFVKPYYIYNTEMNYRNFMVPGILVMLLSIIGGALSSLNIVKEKEAGTIEQINVTPIPKYIFIIGKLIPFWVMGMLILSIGMFIAWLVYGIVPAGHIMIIYIFCFFYLIAFTGFGLMISNFSSTQQQAMFVLFFIIIIFFLLGGLYTPISSMPRWAQIITMFNPVRYFIEVMRLVYMKGSTLADISHQLYIIIIFAVVLNVGAILSYKKTN</sequence>
<name>A0A0X8XXG9_9FLAO</name>
<feature type="transmembrane region" description="Helical" evidence="8">
    <location>
        <begin position="21"/>
        <end position="40"/>
    </location>
</feature>
<feature type="transmembrane region" description="Helical" evidence="8">
    <location>
        <begin position="253"/>
        <end position="273"/>
    </location>
</feature>
<feature type="transmembrane region" description="Helical" evidence="8">
    <location>
        <begin position="343"/>
        <end position="362"/>
    </location>
</feature>
<dbReference type="Gene3D" id="3.40.1710.10">
    <property type="entry name" value="abc type-2 transporter like domain"/>
    <property type="match status" value="1"/>
</dbReference>
<keyword evidence="7 8" id="KW-0472">Membrane</keyword>
<keyword evidence="6 8" id="KW-1133">Transmembrane helix</keyword>
<dbReference type="GO" id="GO:0005886">
    <property type="term" value="C:plasma membrane"/>
    <property type="evidence" value="ECO:0007669"/>
    <property type="project" value="UniProtKB-SubCell"/>
</dbReference>
<evidence type="ECO:0000256" key="5">
    <source>
        <dbReference type="ARBA" id="ARBA00022692"/>
    </source>
</evidence>
<reference evidence="10 11" key="1">
    <citation type="submission" date="2016-01" db="EMBL/GenBank/DDBJ databases">
        <authorList>
            <person name="McClelland M."/>
            <person name="Jain A."/>
            <person name="Saraogi P."/>
            <person name="Mendelson R."/>
            <person name="Westerman R."/>
            <person name="SanMiguel P."/>
            <person name="Csonka L."/>
        </authorList>
    </citation>
    <scope>NUCLEOTIDE SEQUENCE [LARGE SCALE GENOMIC DNA]</scope>
    <source>
        <strain evidence="10 11">R-53146</strain>
    </source>
</reference>
<feature type="transmembrane region" description="Helical" evidence="8">
    <location>
        <begin position="173"/>
        <end position="196"/>
    </location>
</feature>
<keyword evidence="3" id="KW-0813">Transport</keyword>
<dbReference type="PANTHER" id="PTHR30294">
    <property type="entry name" value="MEMBRANE COMPONENT OF ABC TRANSPORTER YHHJ-RELATED"/>
    <property type="match status" value="1"/>
</dbReference>
<dbReference type="OrthoDB" id="9808686at2"/>
<evidence type="ECO:0000313" key="11">
    <source>
        <dbReference type="Proteomes" id="UP000182761"/>
    </source>
</evidence>
<dbReference type="STRING" id="1586267.GCA_001418685_00020"/>
<dbReference type="InterPro" id="IPR051449">
    <property type="entry name" value="ABC-2_transporter_component"/>
</dbReference>
<accession>A0A0X8XXG9</accession>
<dbReference type="Pfam" id="PF12698">
    <property type="entry name" value="ABC2_membrane_3"/>
    <property type="match status" value="1"/>
</dbReference>
<organism evidence="10 11">
    <name type="scientific">Apibacter mensalis</name>
    <dbReference type="NCBI Taxonomy" id="1586267"/>
    <lineage>
        <taxon>Bacteria</taxon>
        <taxon>Pseudomonadati</taxon>
        <taxon>Bacteroidota</taxon>
        <taxon>Flavobacteriia</taxon>
        <taxon>Flavobacteriales</taxon>
        <taxon>Weeksellaceae</taxon>
        <taxon>Apibacter</taxon>
    </lineage>
</organism>
<dbReference type="GO" id="GO:0140359">
    <property type="term" value="F:ABC-type transporter activity"/>
    <property type="evidence" value="ECO:0007669"/>
    <property type="project" value="InterPro"/>
</dbReference>
<gene>
    <name evidence="10" type="ORF">Ga0061079_10120</name>
</gene>
<evidence type="ECO:0000256" key="1">
    <source>
        <dbReference type="ARBA" id="ARBA00004651"/>
    </source>
</evidence>
<proteinExistence type="inferred from homology"/>
<dbReference type="Proteomes" id="UP000182761">
    <property type="component" value="Unassembled WGS sequence"/>
</dbReference>